<dbReference type="PANTHER" id="PTHR13887:SF14">
    <property type="entry name" value="DISULFIDE BOND FORMATION PROTEIN D"/>
    <property type="match status" value="1"/>
</dbReference>
<keyword evidence="7" id="KW-0812">Transmembrane</keyword>
<feature type="transmembrane region" description="Helical" evidence="7">
    <location>
        <begin position="44"/>
        <end position="64"/>
    </location>
</feature>
<dbReference type="PANTHER" id="PTHR13887">
    <property type="entry name" value="GLUTATHIONE S-TRANSFERASE KAPPA"/>
    <property type="match status" value="1"/>
</dbReference>
<evidence type="ECO:0000259" key="8">
    <source>
        <dbReference type="PROSITE" id="PS51352"/>
    </source>
</evidence>
<proteinExistence type="inferred from homology"/>
<dbReference type="InterPro" id="IPR012336">
    <property type="entry name" value="Thioredoxin-like_fold"/>
</dbReference>
<evidence type="ECO:0000313" key="9">
    <source>
        <dbReference type="EMBL" id="TQD63345.1"/>
    </source>
</evidence>
<dbReference type="InterPro" id="IPR036249">
    <property type="entry name" value="Thioredoxin-like_sf"/>
</dbReference>
<evidence type="ECO:0000256" key="3">
    <source>
        <dbReference type="ARBA" id="ARBA00023002"/>
    </source>
</evidence>
<evidence type="ECO:0000313" key="10">
    <source>
        <dbReference type="Proteomes" id="UP000317942"/>
    </source>
</evidence>
<sequence length="315" mass="33035">MTNCALISHIRRIAGPVSSDRLAAMSVQPPSSTPTQTQSKTNRATVITLVVIAVILAVLAAVLLQNVASRRHQAAAASQAPASSSDSAAAVPEPVPAPPVADQQTLELIHSEIHRDPADGQAKGKVDAPVVMVIYSDFACPFCTQFAQNVEPELNKLVEEGTLRIEWRDLAQISETSPLAAQAGRAAAKQGKFWEFHDAVYAAADPKGHPAYTEDSLVDFAKKAGVADLSKFRTDMTAAETVKAVSESTQHVHSIGIQGTPFMIVGETYINGYKDADYMTAVVKSQAAKAKEAQGAQGATGTASPTSPAAPASAH</sequence>
<comment type="caution">
    <text evidence="9">The sequence shown here is derived from an EMBL/GenBank/DDBJ whole genome shotgun (WGS) entry which is preliminary data.</text>
</comment>
<feature type="region of interest" description="Disordered" evidence="6">
    <location>
        <begin position="78"/>
        <end position="99"/>
    </location>
</feature>
<dbReference type="GO" id="GO:0016491">
    <property type="term" value="F:oxidoreductase activity"/>
    <property type="evidence" value="ECO:0007669"/>
    <property type="project" value="UniProtKB-KW"/>
</dbReference>
<dbReference type="AlphaFoldDB" id="A0A508BUY4"/>
<evidence type="ECO:0000256" key="6">
    <source>
        <dbReference type="SAM" id="MobiDB-lite"/>
    </source>
</evidence>
<protein>
    <submittedName>
        <fullName evidence="9">Thioredoxin</fullName>
    </submittedName>
</protein>
<name>A0A508BUY4_9ACTO</name>
<keyword evidence="7" id="KW-1133">Transmembrane helix</keyword>
<dbReference type="SUPFAM" id="SSF52833">
    <property type="entry name" value="Thioredoxin-like"/>
    <property type="match status" value="1"/>
</dbReference>
<organism evidence="9 10">
    <name type="scientific">Actinomyces oris</name>
    <dbReference type="NCBI Taxonomy" id="544580"/>
    <lineage>
        <taxon>Bacteria</taxon>
        <taxon>Bacillati</taxon>
        <taxon>Actinomycetota</taxon>
        <taxon>Actinomycetes</taxon>
        <taxon>Actinomycetales</taxon>
        <taxon>Actinomycetaceae</taxon>
        <taxon>Actinomyces</taxon>
    </lineage>
</organism>
<keyword evidence="3" id="KW-0560">Oxidoreductase</keyword>
<accession>A0A508BUY4</accession>
<feature type="region of interest" description="Disordered" evidence="6">
    <location>
        <begin position="295"/>
        <end position="315"/>
    </location>
</feature>
<dbReference type="EMBL" id="VICC01000001">
    <property type="protein sequence ID" value="TQD63345.1"/>
    <property type="molecule type" value="Genomic_DNA"/>
</dbReference>
<keyword evidence="5" id="KW-0676">Redox-active center</keyword>
<dbReference type="RefSeq" id="WP_141406004.1">
    <property type="nucleotide sequence ID" value="NZ_CAUQLZ010000014.1"/>
</dbReference>
<feature type="compositionally biased region" description="Low complexity" evidence="6">
    <location>
        <begin position="78"/>
        <end position="92"/>
    </location>
</feature>
<keyword evidence="7" id="KW-0472">Membrane</keyword>
<dbReference type="PROSITE" id="PS51352">
    <property type="entry name" value="THIOREDOXIN_2"/>
    <property type="match status" value="1"/>
</dbReference>
<evidence type="ECO:0000256" key="2">
    <source>
        <dbReference type="ARBA" id="ARBA00022729"/>
    </source>
</evidence>
<evidence type="ECO:0000256" key="5">
    <source>
        <dbReference type="ARBA" id="ARBA00023284"/>
    </source>
</evidence>
<dbReference type="GeneID" id="64214008"/>
<dbReference type="InterPro" id="IPR013766">
    <property type="entry name" value="Thioredoxin_domain"/>
</dbReference>
<keyword evidence="4" id="KW-1015">Disulfide bond</keyword>
<comment type="similarity">
    <text evidence="1">Belongs to the thioredoxin family. DsbA subfamily.</text>
</comment>
<dbReference type="Pfam" id="PF13462">
    <property type="entry name" value="Thioredoxin_4"/>
    <property type="match status" value="1"/>
</dbReference>
<evidence type="ECO:0000256" key="1">
    <source>
        <dbReference type="ARBA" id="ARBA00005791"/>
    </source>
</evidence>
<dbReference type="Gene3D" id="3.40.30.10">
    <property type="entry name" value="Glutaredoxin"/>
    <property type="match status" value="1"/>
</dbReference>
<feature type="domain" description="Thioredoxin" evidence="8">
    <location>
        <begin position="89"/>
        <end position="288"/>
    </location>
</feature>
<evidence type="ECO:0000256" key="7">
    <source>
        <dbReference type="SAM" id="Phobius"/>
    </source>
</evidence>
<keyword evidence="2" id="KW-0732">Signal</keyword>
<gene>
    <name evidence="9" type="ORF">FK267_01810</name>
</gene>
<dbReference type="Proteomes" id="UP000317942">
    <property type="component" value="Unassembled WGS sequence"/>
</dbReference>
<reference evidence="9 10" key="1">
    <citation type="submission" date="2019-06" db="EMBL/GenBank/DDBJ databases">
        <title>Draft genome sequence of Actinomyces oris CCUG 34288T.</title>
        <authorList>
            <person name="Salva-Serra F."/>
            <person name="Cardew S."/>
            <person name="Moore E."/>
        </authorList>
    </citation>
    <scope>NUCLEOTIDE SEQUENCE [LARGE SCALE GENOMIC DNA]</scope>
    <source>
        <strain evidence="9 10">CCUG 34288</strain>
    </source>
</reference>
<evidence type="ECO:0000256" key="4">
    <source>
        <dbReference type="ARBA" id="ARBA00023157"/>
    </source>
</evidence>